<feature type="binding site" evidence="5">
    <location>
        <position position="63"/>
    </location>
    <ligand>
        <name>[4Fe-4S] cluster</name>
        <dbReference type="ChEBI" id="CHEBI:49883"/>
        <note>4Fe-4S-S-AdoMet</note>
    </ligand>
</feature>
<protein>
    <submittedName>
        <fullName evidence="7">Iron-sulfur protein</fullName>
    </submittedName>
</protein>
<dbReference type="InParanoid" id="A0A0D2JEX1"/>
<organism evidence="7 8">
    <name type="scientific">Dethiosulfatarculus sandiegensis</name>
    <dbReference type="NCBI Taxonomy" id="1429043"/>
    <lineage>
        <taxon>Bacteria</taxon>
        <taxon>Pseudomonadati</taxon>
        <taxon>Thermodesulfobacteriota</taxon>
        <taxon>Desulfarculia</taxon>
        <taxon>Desulfarculales</taxon>
        <taxon>Desulfarculaceae</taxon>
        <taxon>Dethiosulfatarculus</taxon>
    </lineage>
</organism>
<dbReference type="SFLD" id="SFLDG01099">
    <property type="entry name" value="Uncharacterised_Radical_SAM_Su"/>
    <property type="match status" value="1"/>
</dbReference>
<dbReference type="PANTHER" id="PTHR43075:SF1">
    <property type="entry name" value="FORMATE LYASE ACTIVATING ENZYME, PUTATIVE (AFU_ORTHOLOGUE AFUA_2G15630)-RELATED"/>
    <property type="match status" value="1"/>
</dbReference>
<dbReference type="Proteomes" id="UP000032233">
    <property type="component" value="Unassembled WGS sequence"/>
</dbReference>
<evidence type="ECO:0000256" key="2">
    <source>
        <dbReference type="ARBA" id="ARBA00022723"/>
    </source>
</evidence>
<proteinExistence type="predicted"/>
<sequence>MLKKWLTSCVICPRACKVDRTKGEKGFCKIGDKALVNTAQLHFGEEPAISGSRGSGTVFFSGCTLSCRFCQNHEISQGGWGEPMDAKDLAAVFLELSLKGAHNLNLVTPTPHLAVILEALALARENGCNLPVVYNTSGYERPATIRRLKGLIEIYMPDYKYFHEPAAKRLSNAEAYVENCRRSLVEMIAQAGSLQLDEKGVARKGVLVRHLVLPNGLSQSPEVLADLRKLGGKDIWVSLMSQYRPMYKACETKGLERSLIEEEYEQAVKALEENGIENGYIQGLGSVRARHFPRFHKP</sequence>
<evidence type="ECO:0000313" key="8">
    <source>
        <dbReference type="Proteomes" id="UP000032233"/>
    </source>
</evidence>
<feature type="binding site" evidence="5">
    <location>
        <position position="67"/>
    </location>
    <ligand>
        <name>[4Fe-4S] cluster</name>
        <dbReference type="ChEBI" id="CHEBI:49883"/>
        <note>4Fe-4S-S-AdoMet</note>
    </ligand>
</feature>
<dbReference type="Gene3D" id="3.20.20.70">
    <property type="entry name" value="Aldolase class I"/>
    <property type="match status" value="1"/>
</dbReference>
<dbReference type="EMBL" id="AZAC01000011">
    <property type="protein sequence ID" value="KIX14226.1"/>
    <property type="molecule type" value="Genomic_DNA"/>
</dbReference>
<keyword evidence="2 5" id="KW-0479">Metal-binding</keyword>
<dbReference type="GO" id="GO:0051536">
    <property type="term" value="F:iron-sulfur cluster binding"/>
    <property type="evidence" value="ECO:0007669"/>
    <property type="project" value="UniProtKB-KW"/>
</dbReference>
<keyword evidence="3 5" id="KW-0408">Iron</keyword>
<dbReference type="SFLD" id="SFLDS00029">
    <property type="entry name" value="Radical_SAM"/>
    <property type="match status" value="1"/>
</dbReference>
<comment type="cofactor">
    <cofactor evidence="5">
        <name>[4Fe-4S] cluster</name>
        <dbReference type="ChEBI" id="CHEBI:49883"/>
    </cofactor>
    <text evidence="5">Binds 1 [4Fe-4S] cluster. The cluster is coordinated with 3 cysteines and an exchangeable S-adenosyl-L-methionine.</text>
</comment>
<keyword evidence="1 5" id="KW-0949">S-adenosyl-L-methionine</keyword>
<dbReference type="Pfam" id="PF04055">
    <property type="entry name" value="Radical_SAM"/>
    <property type="match status" value="1"/>
</dbReference>
<dbReference type="InterPro" id="IPR016431">
    <property type="entry name" value="Pyrv-formate_lyase-activ_prd"/>
</dbReference>
<evidence type="ECO:0000256" key="3">
    <source>
        <dbReference type="ARBA" id="ARBA00023004"/>
    </source>
</evidence>
<evidence type="ECO:0000259" key="6">
    <source>
        <dbReference type="Pfam" id="PF04055"/>
    </source>
</evidence>
<dbReference type="CDD" id="cd01335">
    <property type="entry name" value="Radical_SAM"/>
    <property type="match status" value="1"/>
</dbReference>
<gene>
    <name evidence="7" type="ORF">X474_09560</name>
</gene>
<feature type="binding site" evidence="5">
    <location>
        <position position="70"/>
    </location>
    <ligand>
        <name>[4Fe-4S] cluster</name>
        <dbReference type="ChEBI" id="CHEBI:49883"/>
        <note>4Fe-4S-S-AdoMet</note>
    </ligand>
</feature>
<dbReference type="SUPFAM" id="SSF102114">
    <property type="entry name" value="Radical SAM enzymes"/>
    <property type="match status" value="1"/>
</dbReference>
<dbReference type="InterPro" id="IPR040085">
    <property type="entry name" value="MJ0674-like"/>
</dbReference>
<dbReference type="GO" id="GO:0046872">
    <property type="term" value="F:metal ion binding"/>
    <property type="evidence" value="ECO:0007669"/>
    <property type="project" value="UniProtKB-KW"/>
</dbReference>
<dbReference type="InterPro" id="IPR058240">
    <property type="entry name" value="rSAM_sf"/>
</dbReference>
<dbReference type="AlphaFoldDB" id="A0A0D2JEX1"/>
<keyword evidence="8" id="KW-1185">Reference proteome</keyword>
<evidence type="ECO:0000256" key="1">
    <source>
        <dbReference type="ARBA" id="ARBA00022691"/>
    </source>
</evidence>
<dbReference type="PATRIC" id="fig|1429043.3.peg.2024"/>
<feature type="domain" description="Radical SAM core" evidence="6">
    <location>
        <begin position="58"/>
        <end position="156"/>
    </location>
</feature>
<dbReference type="InterPro" id="IPR007197">
    <property type="entry name" value="rSAM"/>
</dbReference>
<evidence type="ECO:0000256" key="4">
    <source>
        <dbReference type="ARBA" id="ARBA00023014"/>
    </source>
</evidence>
<comment type="caution">
    <text evidence="7">The sequence shown here is derived from an EMBL/GenBank/DDBJ whole genome shotgun (WGS) entry which is preliminary data.</text>
</comment>
<keyword evidence="4 5" id="KW-0411">Iron-sulfur</keyword>
<dbReference type="STRING" id="1429043.X474_09560"/>
<evidence type="ECO:0000256" key="5">
    <source>
        <dbReference type="PIRSR" id="PIRSR004869-50"/>
    </source>
</evidence>
<dbReference type="PANTHER" id="PTHR43075">
    <property type="entry name" value="FORMATE LYASE ACTIVATING ENZYME, PUTATIVE (AFU_ORTHOLOGUE AFUA_2G15630)-RELATED"/>
    <property type="match status" value="1"/>
</dbReference>
<dbReference type="PIRSF" id="PIRSF004869">
    <property type="entry name" value="PflX_prd"/>
    <property type="match status" value="1"/>
</dbReference>
<accession>A0A0D2JEX1</accession>
<name>A0A0D2JEX1_9BACT</name>
<dbReference type="InterPro" id="IPR013785">
    <property type="entry name" value="Aldolase_TIM"/>
</dbReference>
<evidence type="ECO:0000313" key="7">
    <source>
        <dbReference type="EMBL" id="KIX14226.1"/>
    </source>
</evidence>
<dbReference type="GO" id="GO:0003824">
    <property type="term" value="F:catalytic activity"/>
    <property type="evidence" value="ECO:0007669"/>
    <property type="project" value="InterPro"/>
</dbReference>
<reference evidence="7 8" key="1">
    <citation type="submission" date="2013-11" db="EMBL/GenBank/DDBJ databases">
        <title>Metagenomic analysis of a methanogenic consortium involved in long chain n-alkane degradation.</title>
        <authorList>
            <person name="Davidova I.A."/>
            <person name="Callaghan A.V."/>
            <person name="Wawrik B."/>
            <person name="Pruitt S."/>
            <person name="Marks C."/>
            <person name="Duncan K.E."/>
            <person name="Suflita J.M."/>
        </authorList>
    </citation>
    <scope>NUCLEOTIDE SEQUENCE [LARGE SCALE GENOMIC DNA]</scope>
    <source>
        <strain evidence="7 8">SPR</strain>
    </source>
</reference>